<name>A0ABR4AJT4_9LECA</name>
<proteinExistence type="predicted"/>
<dbReference type="PANTHER" id="PTHR13093">
    <property type="entry name" value="ZINC FINGER HIT DOMAIN CONTAINING PROTEIN 1"/>
    <property type="match status" value="1"/>
</dbReference>
<evidence type="ECO:0000313" key="6">
    <source>
        <dbReference type="EMBL" id="KAL2044927.1"/>
    </source>
</evidence>
<dbReference type="Pfam" id="PF04438">
    <property type="entry name" value="zf-HIT"/>
    <property type="match status" value="1"/>
</dbReference>
<accession>A0ABR4AJT4</accession>
<feature type="domain" description="HIT-type" evidence="5">
    <location>
        <begin position="218"/>
        <end position="246"/>
    </location>
</feature>
<protein>
    <recommendedName>
        <fullName evidence="5">HIT-type domain-containing protein</fullName>
    </recommendedName>
</protein>
<evidence type="ECO:0000256" key="3">
    <source>
        <dbReference type="ARBA" id="ARBA00022833"/>
    </source>
</evidence>
<feature type="compositionally biased region" description="Low complexity" evidence="4">
    <location>
        <begin position="117"/>
        <end position="127"/>
    </location>
</feature>
<evidence type="ECO:0000256" key="2">
    <source>
        <dbReference type="ARBA" id="ARBA00022771"/>
    </source>
</evidence>
<keyword evidence="2" id="KW-0863">Zinc-finger</keyword>
<dbReference type="EMBL" id="JBEFKJ010000008">
    <property type="protein sequence ID" value="KAL2044927.1"/>
    <property type="molecule type" value="Genomic_DNA"/>
</dbReference>
<evidence type="ECO:0000256" key="4">
    <source>
        <dbReference type="SAM" id="MobiDB-lite"/>
    </source>
</evidence>
<keyword evidence="1" id="KW-0479">Metal-binding</keyword>
<dbReference type="CDD" id="cd21437">
    <property type="entry name" value="zf-HIT_ZNHIT1_like"/>
    <property type="match status" value="1"/>
</dbReference>
<dbReference type="InterPro" id="IPR007529">
    <property type="entry name" value="Znf_HIT"/>
</dbReference>
<dbReference type="Proteomes" id="UP001590950">
    <property type="component" value="Unassembled WGS sequence"/>
</dbReference>
<dbReference type="InterPro" id="IPR039723">
    <property type="entry name" value="Vps71/ZNHIT1"/>
</dbReference>
<keyword evidence="7" id="KW-1185">Reference proteome</keyword>
<reference evidence="6 7" key="1">
    <citation type="submission" date="2024-09" db="EMBL/GenBank/DDBJ databases">
        <title>Rethinking Asexuality: The Enigmatic Case of Functional Sexual Genes in Lepraria (Stereocaulaceae).</title>
        <authorList>
            <person name="Doellman M."/>
            <person name="Sun Y."/>
            <person name="Barcenas-Pena A."/>
            <person name="Lumbsch H.T."/>
            <person name="Grewe F."/>
        </authorList>
    </citation>
    <scope>NUCLEOTIDE SEQUENCE [LARGE SCALE GENOMIC DNA]</scope>
    <source>
        <strain evidence="6 7">Mercado 3170</strain>
    </source>
</reference>
<feature type="region of interest" description="Disordered" evidence="4">
    <location>
        <begin position="117"/>
        <end position="179"/>
    </location>
</feature>
<evidence type="ECO:0000313" key="7">
    <source>
        <dbReference type="Proteomes" id="UP001590950"/>
    </source>
</evidence>
<keyword evidence="3" id="KW-0862">Zinc</keyword>
<evidence type="ECO:0000256" key="1">
    <source>
        <dbReference type="ARBA" id="ARBA00022723"/>
    </source>
</evidence>
<gene>
    <name evidence="6" type="ORF">N7G274_002702</name>
</gene>
<organism evidence="6 7">
    <name type="scientific">Stereocaulon virgatum</name>
    <dbReference type="NCBI Taxonomy" id="373712"/>
    <lineage>
        <taxon>Eukaryota</taxon>
        <taxon>Fungi</taxon>
        <taxon>Dikarya</taxon>
        <taxon>Ascomycota</taxon>
        <taxon>Pezizomycotina</taxon>
        <taxon>Lecanoromycetes</taxon>
        <taxon>OSLEUM clade</taxon>
        <taxon>Lecanoromycetidae</taxon>
        <taxon>Lecanorales</taxon>
        <taxon>Lecanorineae</taxon>
        <taxon>Stereocaulaceae</taxon>
        <taxon>Stereocaulon</taxon>
    </lineage>
</organism>
<sequence>MPHVEVLPNSTSVRAPGYALVPDTGHGTVQVAAQQTSGRKRAARSLGLPGGDTTVRQQNAVLKHLAELDKDSHRDVQVPVPKDSAGRVSKKTTPNVRRILMSQKTFANHLADEEAAIAQQQQARQSATTPRTKIVPDLKRASTSELRAIPGSGPSQNAAKPIGGLPPAPNRDPLDDDPLLKSYVPSAPSEEVMEALVSGPPLSYNAARAGPPPAGKPQRHFCEICGYWGAVKCMKCGARVCGLECKGAHDDGRCLKFYA</sequence>
<evidence type="ECO:0000259" key="5">
    <source>
        <dbReference type="Pfam" id="PF04438"/>
    </source>
</evidence>
<comment type="caution">
    <text evidence="6">The sequence shown here is derived from an EMBL/GenBank/DDBJ whole genome shotgun (WGS) entry which is preliminary data.</text>
</comment>